<protein>
    <submittedName>
        <fullName evidence="2">Integrase</fullName>
    </submittedName>
</protein>
<organism evidence="2 3">
    <name type="scientific">Phytohabitans aurantiacus</name>
    <dbReference type="NCBI Taxonomy" id="3016789"/>
    <lineage>
        <taxon>Bacteria</taxon>
        <taxon>Bacillati</taxon>
        <taxon>Actinomycetota</taxon>
        <taxon>Actinomycetes</taxon>
        <taxon>Micromonosporales</taxon>
        <taxon>Micromonosporaceae</taxon>
    </lineage>
</organism>
<accession>A0ABQ5R815</accession>
<gene>
    <name evidence="2" type="ORF">Pa4123_81920</name>
</gene>
<dbReference type="InterPro" id="IPR012337">
    <property type="entry name" value="RNaseH-like_sf"/>
</dbReference>
<feature type="domain" description="Integrase catalytic" evidence="1">
    <location>
        <begin position="1"/>
        <end position="156"/>
    </location>
</feature>
<evidence type="ECO:0000313" key="2">
    <source>
        <dbReference type="EMBL" id="GLI02914.1"/>
    </source>
</evidence>
<proteinExistence type="predicted"/>
<keyword evidence="3" id="KW-1185">Reference proteome</keyword>
<comment type="caution">
    <text evidence="2">The sequence shown here is derived from an EMBL/GenBank/DDBJ whole genome shotgun (WGS) entry which is preliminary data.</text>
</comment>
<dbReference type="InterPro" id="IPR036397">
    <property type="entry name" value="RNaseH_sf"/>
</dbReference>
<sequence length="180" mass="20986">MACDFFHLDTIVLRRIYVLFVMEVVTRRVHLVGVTAHPTGEWSVQQARNLVFDLGERTALLRFLVRGWDAKFTRAFDAVVAGEGVRVVKTPPRTPRANCFAERFVRSVRQECTDHVLLYNERHAHQVLTDYVRHFNEHRPHQSLAQRPPLNEPERVIDLNTSIHRRRVLGGLINEYRRAA</sequence>
<dbReference type="Pfam" id="PF13683">
    <property type="entry name" value="rve_3"/>
    <property type="match status" value="1"/>
</dbReference>
<evidence type="ECO:0000259" key="1">
    <source>
        <dbReference type="PROSITE" id="PS50994"/>
    </source>
</evidence>
<dbReference type="Proteomes" id="UP001144280">
    <property type="component" value="Unassembled WGS sequence"/>
</dbReference>
<dbReference type="SUPFAM" id="SSF53098">
    <property type="entry name" value="Ribonuclease H-like"/>
    <property type="match status" value="1"/>
</dbReference>
<evidence type="ECO:0000313" key="3">
    <source>
        <dbReference type="Proteomes" id="UP001144280"/>
    </source>
</evidence>
<dbReference type="Gene3D" id="3.30.420.10">
    <property type="entry name" value="Ribonuclease H-like superfamily/Ribonuclease H"/>
    <property type="match status" value="1"/>
</dbReference>
<reference evidence="2" key="1">
    <citation type="submission" date="2022-12" db="EMBL/GenBank/DDBJ databases">
        <title>New Phytohabitans aurantiacus sp. RD004123 nov., an actinomycete isolated from soil.</title>
        <authorList>
            <person name="Triningsih D.W."/>
            <person name="Harunari E."/>
            <person name="Igarashi Y."/>
        </authorList>
    </citation>
    <scope>NUCLEOTIDE SEQUENCE</scope>
    <source>
        <strain evidence="2">RD004123</strain>
    </source>
</reference>
<dbReference type="EMBL" id="BSDI01000072">
    <property type="protein sequence ID" value="GLI02914.1"/>
    <property type="molecule type" value="Genomic_DNA"/>
</dbReference>
<name>A0ABQ5R815_9ACTN</name>
<dbReference type="InterPro" id="IPR001584">
    <property type="entry name" value="Integrase_cat-core"/>
</dbReference>
<dbReference type="PROSITE" id="PS50994">
    <property type="entry name" value="INTEGRASE"/>
    <property type="match status" value="1"/>
</dbReference>